<accession>A0A0G1MD58</accession>
<sequence length="244" mass="28331">MTQKNLHSTLLNLGFTDKEAAVYLACLELGESTIQEIAEKSGVKRTSVYNFLETMKGQGYVSEIKRGGKILLVAENPEGLLKQARERFESLQTFMPEFLGLYNRVAHKPKVKFYQGVEGLKKTYLETLKAEKEIYLISDYEKMFQVMSEAWLVDYARQRGEQKIRAFCLARDSQAARCVKSWDKKQNRETRIFNKDFDLETEINIFDNKVALLSFKKPYIAVIIEDVAIAKTLLSMWKMIWMHL</sequence>
<dbReference type="SUPFAM" id="SSF46785">
    <property type="entry name" value="Winged helix' DNA-binding domain"/>
    <property type="match status" value="1"/>
</dbReference>
<dbReference type="InterPro" id="IPR051797">
    <property type="entry name" value="TrmB-like"/>
</dbReference>
<dbReference type="Proteomes" id="UP000034154">
    <property type="component" value="Unassembled WGS sequence"/>
</dbReference>
<dbReference type="EMBL" id="LCJB01000043">
    <property type="protein sequence ID" value="KKT69879.1"/>
    <property type="molecule type" value="Genomic_DNA"/>
</dbReference>
<reference evidence="2 3" key="1">
    <citation type="journal article" date="2015" name="Nature">
        <title>rRNA introns, odd ribosomes, and small enigmatic genomes across a large radiation of phyla.</title>
        <authorList>
            <person name="Brown C.T."/>
            <person name="Hug L.A."/>
            <person name="Thomas B.C."/>
            <person name="Sharon I."/>
            <person name="Castelle C.J."/>
            <person name="Singh A."/>
            <person name="Wilkins M.J."/>
            <person name="Williams K.H."/>
            <person name="Banfield J.F."/>
        </authorList>
    </citation>
    <scope>NUCLEOTIDE SEQUENCE [LARGE SCALE GENOMIC DNA]</scope>
</reference>
<name>A0A0G1MD58_9BACT</name>
<dbReference type="InterPro" id="IPR036388">
    <property type="entry name" value="WH-like_DNA-bd_sf"/>
</dbReference>
<dbReference type="AlphaFoldDB" id="A0A0G1MD58"/>
<organism evidence="2 3">
    <name type="scientific">Candidatus Uhrbacteria bacterium GW2011_GWF2_44_350</name>
    <dbReference type="NCBI Taxonomy" id="1619000"/>
    <lineage>
        <taxon>Bacteria</taxon>
        <taxon>Candidatus Uhriibacteriota</taxon>
    </lineage>
</organism>
<evidence type="ECO:0000313" key="3">
    <source>
        <dbReference type="Proteomes" id="UP000034154"/>
    </source>
</evidence>
<evidence type="ECO:0000259" key="1">
    <source>
        <dbReference type="Pfam" id="PF01978"/>
    </source>
</evidence>
<comment type="caution">
    <text evidence="2">The sequence shown here is derived from an EMBL/GenBank/DDBJ whole genome shotgun (WGS) entry which is preliminary data.</text>
</comment>
<evidence type="ECO:0000313" key="2">
    <source>
        <dbReference type="EMBL" id="KKT69879.1"/>
    </source>
</evidence>
<proteinExistence type="predicted"/>
<dbReference type="InterPro" id="IPR036390">
    <property type="entry name" value="WH_DNA-bd_sf"/>
</dbReference>
<dbReference type="Gene3D" id="1.10.10.10">
    <property type="entry name" value="Winged helix-like DNA-binding domain superfamily/Winged helix DNA-binding domain"/>
    <property type="match status" value="1"/>
</dbReference>
<feature type="domain" description="Transcription regulator TrmB N-terminal" evidence="1">
    <location>
        <begin position="12"/>
        <end position="67"/>
    </location>
</feature>
<gene>
    <name evidence="2" type="ORF">UW63_C0043G0024</name>
</gene>
<dbReference type="Pfam" id="PF01978">
    <property type="entry name" value="TrmB"/>
    <property type="match status" value="1"/>
</dbReference>
<dbReference type="PANTHER" id="PTHR34293:SF1">
    <property type="entry name" value="HTH-TYPE TRANSCRIPTIONAL REGULATOR TRMBL2"/>
    <property type="match status" value="1"/>
</dbReference>
<protein>
    <submittedName>
        <fullName evidence="2">Transcriptional regulator, TrmB</fullName>
    </submittedName>
</protein>
<dbReference type="InterPro" id="IPR002831">
    <property type="entry name" value="Tscrpt_reg_TrmB_N"/>
</dbReference>
<dbReference type="PANTHER" id="PTHR34293">
    <property type="entry name" value="HTH-TYPE TRANSCRIPTIONAL REGULATOR TRMBL2"/>
    <property type="match status" value="1"/>
</dbReference>